<dbReference type="RefSeq" id="WP_118920842.1">
    <property type="nucleotide sequence ID" value="NZ_QWEG01000006.1"/>
</dbReference>
<reference evidence="2 3" key="1">
    <citation type="journal article" date="2017" name="Int. J. Syst. Evol. Microbiol.">
        <title>Bacillus notoginsengisoli sp. nov., a novel bacterium isolated from the rhizosphere of Panax notoginseng.</title>
        <authorList>
            <person name="Zhang M.Y."/>
            <person name="Cheng J."/>
            <person name="Cai Y."/>
            <person name="Zhang T.Y."/>
            <person name="Wu Y.Y."/>
            <person name="Manikprabhu D."/>
            <person name="Li W.J."/>
            <person name="Zhang Y.X."/>
        </authorList>
    </citation>
    <scope>NUCLEOTIDE SEQUENCE [LARGE SCALE GENOMIC DNA]</scope>
    <source>
        <strain evidence="2 3">JCM 30743</strain>
    </source>
</reference>
<comment type="caution">
    <text evidence="2">The sequence shown here is derived from an EMBL/GenBank/DDBJ whole genome shotgun (WGS) entry which is preliminary data.</text>
</comment>
<organism evidence="2 3">
    <name type="scientific">Neobacillus notoginsengisoli</name>
    <dbReference type="NCBI Taxonomy" id="1578198"/>
    <lineage>
        <taxon>Bacteria</taxon>
        <taxon>Bacillati</taxon>
        <taxon>Bacillota</taxon>
        <taxon>Bacilli</taxon>
        <taxon>Bacillales</taxon>
        <taxon>Bacillaceae</taxon>
        <taxon>Neobacillus</taxon>
    </lineage>
</organism>
<feature type="transmembrane region" description="Helical" evidence="1">
    <location>
        <begin position="72"/>
        <end position="92"/>
    </location>
</feature>
<keyword evidence="1" id="KW-0812">Transmembrane</keyword>
<feature type="transmembrane region" description="Helical" evidence="1">
    <location>
        <begin position="31"/>
        <end position="51"/>
    </location>
</feature>
<dbReference type="PANTHER" id="PTHR35335">
    <property type="entry name" value="UPF0716 PROTEIN FXSA"/>
    <property type="match status" value="1"/>
</dbReference>
<name>A0A417YU62_9BACI</name>
<evidence type="ECO:0000256" key="1">
    <source>
        <dbReference type="SAM" id="Phobius"/>
    </source>
</evidence>
<dbReference type="EMBL" id="QWEG01000006">
    <property type="protein sequence ID" value="RHW40726.1"/>
    <property type="molecule type" value="Genomic_DNA"/>
</dbReference>
<keyword evidence="1" id="KW-0472">Membrane</keyword>
<evidence type="ECO:0000313" key="3">
    <source>
        <dbReference type="Proteomes" id="UP000284416"/>
    </source>
</evidence>
<dbReference type="PANTHER" id="PTHR35335:SF1">
    <property type="entry name" value="UPF0716 PROTEIN FXSA"/>
    <property type="match status" value="1"/>
</dbReference>
<protein>
    <submittedName>
        <fullName evidence="2">Membrane protein FxsA</fullName>
    </submittedName>
</protein>
<proteinExistence type="predicted"/>
<gene>
    <name evidence="2" type="primary">fxsA</name>
    <name evidence="2" type="ORF">D1B31_11075</name>
</gene>
<dbReference type="NCBIfam" id="NF008528">
    <property type="entry name" value="PRK11463.1-2"/>
    <property type="match status" value="1"/>
</dbReference>
<dbReference type="AlphaFoldDB" id="A0A417YU62"/>
<evidence type="ECO:0000313" key="2">
    <source>
        <dbReference type="EMBL" id="RHW40726.1"/>
    </source>
</evidence>
<dbReference type="InterPro" id="IPR007313">
    <property type="entry name" value="FxsA"/>
</dbReference>
<dbReference type="Pfam" id="PF04186">
    <property type="entry name" value="FxsA"/>
    <property type="match status" value="1"/>
</dbReference>
<keyword evidence="3" id="KW-1185">Reference proteome</keyword>
<dbReference type="Proteomes" id="UP000284416">
    <property type="component" value="Unassembled WGS sequence"/>
</dbReference>
<dbReference type="OrthoDB" id="9792788at2"/>
<accession>A0A417YU62</accession>
<dbReference type="GO" id="GO:0016020">
    <property type="term" value="C:membrane"/>
    <property type="evidence" value="ECO:0007669"/>
    <property type="project" value="InterPro"/>
</dbReference>
<keyword evidence="1" id="KW-1133">Transmembrane helix</keyword>
<sequence length="130" mass="14458">MFRVYFFLLVVLVPAAEIGILLWSGKTLGLFPTLSLIILTGVLGTFLARTQGLRVLNQARQQINRGQMPGDAVLDGICVLIGGALLLAPGFVTDIMGTLLLIPPTRKVFKHWLGLYFRRWINKGNIRIIR</sequence>